<evidence type="ECO:0000256" key="3">
    <source>
        <dbReference type="ARBA" id="ARBA00022960"/>
    </source>
</evidence>
<dbReference type="GO" id="GO:0005886">
    <property type="term" value="C:plasma membrane"/>
    <property type="evidence" value="ECO:0007669"/>
    <property type="project" value="TreeGrafter"/>
</dbReference>
<organism evidence="7 8">
    <name type="scientific">Leptospira interrogans serogroup Icterohaemorrhagiae serovar copenhageni (strain Fiocruz L1-130)</name>
    <dbReference type="NCBI Taxonomy" id="267671"/>
    <lineage>
        <taxon>Bacteria</taxon>
        <taxon>Pseudomonadati</taxon>
        <taxon>Spirochaetota</taxon>
        <taxon>Spirochaetia</taxon>
        <taxon>Leptospirales</taxon>
        <taxon>Leptospiraceae</taxon>
        <taxon>Leptospira</taxon>
    </lineage>
</organism>
<feature type="transmembrane region" description="Helical" evidence="6">
    <location>
        <begin position="414"/>
        <end position="433"/>
    </location>
</feature>
<feature type="transmembrane region" description="Helical" evidence="6">
    <location>
        <begin position="319"/>
        <end position="337"/>
    </location>
</feature>
<dbReference type="GO" id="GO:0015648">
    <property type="term" value="F:lipid-linked peptidoglycan transporter activity"/>
    <property type="evidence" value="ECO:0007669"/>
    <property type="project" value="TreeGrafter"/>
</dbReference>
<sequence length="507" mass="56058">MDRRELLKPDKSIEKIDYFLVISVVIVVLCSVTTLYSQEVNFEDGPGKWYRQLFYFIIGLAIMYFVSRVNYQLLGAYALVIYVFTVFLLMITLIPGIGYLPSGRGARSWIKLGPVGIQASEFAKLSTVILLGQFMVLKEKDMRNLVVLSIPFIIVIVPMIFILLQPDFGTAVSFLPILFTMLFLGGADILHIGSLLAFGGITLMVPMFVEYSKLTLINDISDFLQRTGKTDLLSVVNRLGGKIWLALDGKDVKAANLTPKTLNALQEVVDQVVEVEGGFFFKIFSNQKLLLTFGALFLIASIVMVGIRIARGSKTLRQYYIPLGILGISLISAVVVMKTVPFRENQVIRLTAFLNPEEFKQGAGYHLRASKPAVGSGRFFGKGLMNAEMTEGRIPHVPESSTDFIFASWAEQTGFLGSVFLLFFLFSIPLRGLQISYESKDRFGSLLASGIVALLFYHMAINIGIVIGLMPVTGIPLSFMSYGGSHLVMSMTAVGIILSIKSRKHAN</sequence>
<dbReference type="KEGG" id="lic:LIC_11262"/>
<dbReference type="EMBL" id="AE016823">
    <property type="protein sequence ID" value="AAS69868.1"/>
    <property type="molecule type" value="Genomic_DNA"/>
</dbReference>
<dbReference type="GO" id="GO:0051301">
    <property type="term" value="P:cell division"/>
    <property type="evidence" value="ECO:0007669"/>
    <property type="project" value="InterPro"/>
</dbReference>
<feature type="transmembrane region" description="Helical" evidence="6">
    <location>
        <begin position="479"/>
        <end position="500"/>
    </location>
</feature>
<feature type="transmembrane region" description="Helical" evidence="6">
    <location>
        <begin position="49"/>
        <end position="67"/>
    </location>
</feature>
<keyword evidence="4 6" id="KW-1133">Transmembrane helix</keyword>
<feature type="transmembrane region" description="Helical" evidence="6">
    <location>
        <begin position="289"/>
        <end position="307"/>
    </location>
</feature>
<feature type="transmembrane region" description="Helical" evidence="6">
    <location>
        <begin position="144"/>
        <end position="162"/>
    </location>
</feature>
<dbReference type="PANTHER" id="PTHR30474">
    <property type="entry name" value="CELL CYCLE PROTEIN"/>
    <property type="match status" value="1"/>
</dbReference>
<evidence type="ECO:0000256" key="5">
    <source>
        <dbReference type="ARBA" id="ARBA00023136"/>
    </source>
</evidence>
<dbReference type="InterPro" id="IPR011923">
    <property type="entry name" value="RodA/MrdB"/>
</dbReference>
<evidence type="ECO:0000313" key="8">
    <source>
        <dbReference type="Proteomes" id="UP000007037"/>
    </source>
</evidence>
<dbReference type="Pfam" id="PF01098">
    <property type="entry name" value="FTSW_RODA_SPOVE"/>
    <property type="match status" value="2"/>
</dbReference>
<comment type="subcellular location">
    <subcellularLocation>
        <location evidence="1">Membrane</location>
        <topology evidence="1">Multi-pass membrane protein</topology>
    </subcellularLocation>
</comment>
<protein>
    <submittedName>
        <fullName evidence="7">RodA</fullName>
    </submittedName>
</protein>
<evidence type="ECO:0000256" key="4">
    <source>
        <dbReference type="ARBA" id="ARBA00022989"/>
    </source>
</evidence>
<accession>Q72SW0</accession>
<evidence type="ECO:0000256" key="6">
    <source>
        <dbReference type="SAM" id="Phobius"/>
    </source>
</evidence>
<dbReference type="InterPro" id="IPR001182">
    <property type="entry name" value="FtsW/RodA"/>
</dbReference>
<feature type="transmembrane region" description="Helical" evidence="6">
    <location>
        <begin position="74"/>
        <end position="97"/>
    </location>
</feature>
<feature type="transmembrane region" description="Helical" evidence="6">
    <location>
        <begin position="192"/>
        <end position="209"/>
    </location>
</feature>
<dbReference type="PANTHER" id="PTHR30474:SF1">
    <property type="entry name" value="PEPTIDOGLYCAN GLYCOSYLTRANSFERASE MRDB"/>
    <property type="match status" value="1"/>
</dbReference>
<feature type="transmembrane region" description="Helical" evidence="6">
    <location>
        <begin position="16"/>
        <end position="37"/>
    </location>
</feature>
<dbReference type="HOGENOM" id="CLU_029243_2_2_12"/>
<keyword evidence="2 6" id="KW-0812">Transmembrane</keyword>
<dbReference type="GO" id="GO:0032153">
    <property type="term" value="C:cell division site"/>
    <property type="evidence" value="ECO:0007669"/>
    <property type="project" value="TreeGrafter"/>
</dbReference>
<name>Q72SW0_LEPIC</name>
<evidence type="ECO:0000313" key="7">
    <source>
        <dbReference type="EMBL" id="AAS69868.1"/>
    </source>
</evidence>
<feature type="transmembrane region" description="Helical" evidence="6">
    <location>
        <begin position="168"/>
        <end position="185"/>
    </location>
</feature>
<dbReference type="NCBIfam" id="TIGR02210">
    <property type="entry name" value="rodA_shape"/>
    <property type="match status" value="1"/>
</dbReference>
<feature type="transmembrane region" description="Helical" evidence="6">
    <location>
        <begin position="117"/>
        <end position="137"/>
    </location>
</feature>
<proteinExistence type="predicted"/>
<dbReference type="AlphaFoldDB" id="Q72SW0"/>
<evidence type="ECO:0000256" key="1">
    <source>
        <dbReference type="ARBA" id="ARBA00004141"/>
    </source>
</evidence>
<reference evidence="7 8" key="1">
    <citation type="journal article" date="2004" name="J. Bacteriol.">
        <title>Comparative genomics of two Leptospira interrogans serovars reveals novel insights into physiology and pathogenesis.</title>
        <authorList>
            <person name="Nascimento A.L."/>
            <person name="Ko A.I."/>
            <person name="Martins E.A."/>
            <person name="Monteiro-Vitorello C.B."/>
            <person name="Ho P.L."/>
            <person name="Haake D.A."/>
            <person name="Verjovski-Almeida S."/>
            <person name="Hartskeerl R.A."/>
            <person name="Marques M.V."/>
            <person name="Oliveira M.C."/>
            <person name="Menck C.F."/>
            <person name="Leite L.C."/>
            <person name="Carrer H."/>
            <person name="Coutinho L.L."/>
            <person name="Degrave W.M."/>
            <person name="Dellagostin O.A."/>
            <person name="El-Dorry H."/>
            <person name="Ferro E.S."/>
            <person name="Ferro M.I."/>
            <person name="Furlan L.R."/>
            <person name="Gamberini M."/>
            <person name="Giglioti E.A."/>
            <person name="Goes-Neto A."/>
            <person name="Goldman G.H."/>
            <person name="Goldman M.H."/>
            <person name="Harakava R."/>
            <person name="Jeronimo S.M."/>
            <person name="Junqueira-De-Azevedo I.L."/>
            <person name="Kimura E.T."/>
            <person name="Kuramae E.E."/>
            <person name="Lemos E.G."/>
            <person name="Lemos M.V."/>
            <person name="Marino C.L."/>
            <person name="Nunes L.R."/>
            <person name="De Oliveira R.C."/>
            <person name="Pereira G.G."/>
            <person name="Reis M.S."/>
            <person name="Schriefer A."/>
            <person name="Siqueira W.J."/>
            <person name="Sommer P."/>
            <person name="Tsai S.M."/>
            <person name="Simpson A.J."/>
            <person name="Ferro J.A."/>
            <person name="Camargo L.E."/>
            <person name="Kitajima J.P."/>
            <person name="Setubal J.C."/>
            <person name="Van Sluys M.A."/>
        </authorList>
    </citation>
    <scope>NUCLEOTIDE SEQUENCE [LARGE SCALE GENOMIC DNA]</scope>
    <source>
        <strain evidence="7 8">Fiocruz L1-130</strain>
    </source>
</reference>
<feature type="transmembrane region" description="Helical" evidence="6">
    <location>
        <begin position="445"/>
        <end position="467"/>
    </location>
</feature>
<keyword evidence="5 6" id="KW-0472">Membrane</keyword>
<gene>
    <name evidence="7" type="primary">rodA</name>
    <name evidence="7" type="ordered locus">LIC_11262</name>
</gene>
<dbReference type="GO" id="GO:0008360">
    <property type="term" value="P:regulation of cell shape"/>
    <property type="evidence" value="ECO:0007669"/>
    <property type="project" value="UniProtKB-KW"/>
</dbReference>
<evidence type="ECO:0000256" key="2">
    <source>
        <dbReference type="ARBA" id="ARBA00022692"/>
    </source>
</evidence>
<keyword evidence="3" id="KW-0133">Cell shape</keyword>
<dbReference type="Proteomes" id="UP000007037">
    <property type="component" value="Chromosome I"/>
</dbReference>